<proteinExistence type="predicted"/>
<evidence type="ECO:0000256" key="1">
    <source>
        <dbReference type="SAM" id="MobiDB-lite"/>
    </source>
</evidence>
<protein>
    <submittedName>
        <fullName evidence="3">Uncharacterized protein</fullName>
    </submittedName>
</protein>
<name>A0A7J0CUG4_STRMI</name>
<keyword evidence="2" id="KW-1133">Transmembrane helix</keyword>
<keyword evidence="2" id="KW-0472">Membrane</keyword>
<evidence type="ECO:0000256" key="2">
    <source>
        <dbReference type="SAM" id="Phobius"/>
    </source>
</evidence>
<gene>
    <name evidence="3" type="ORF">Smic_46080</name>
</gene>
<dbReference type="EMBL" id="BLWD01000001">
    <property type="protein sequence ID" value="GFN06052.1"/>
    <property type="molecule type" value="Genomic_DNA"/>
</dbReference>
<feature type="compositionally biased region" description="Low complexity" evidence="1">
    <location>
        <begin position="335"/>
        <end position="348"/>
    </location>
</feature>
<evidence type="ECO:0000313" key="3">
    <source>
        <dbReference type="EMBL" id="GFN06052.1"/>
    </source>
</evidence>
<accession>A0A7J0CUG4</accession>
<keyword evidence="2" id="KW-0812">Transmembrane</keyword>
<sequence length="392" mass="40955">MVMESPTGRKRMASSWPITAVACDVTMDTVGWAGVDPAVDAVATVDTWAMRSYPSRPAGLAVPAAALLLLLGAACPAVAADGKPDRDFTIEDPRITESSGLAASRLHPGIYWTHNDSDDGPYVFAVDSRTGKTVATITMRGVGEPRDVEGISIGPDGDIYVGDIGDNLDGSWSHVWIYRFPEPKNLRDATVTATQYDVKYADGARNAEALMVHPKTGRVYIASKNEDGGGLYEGPAKLTAGSTNTFRRVGEVPWVTDGAFSPDGGSLVLRSYFSARVYGFEDGRLGESRAVAAPFQRQAESVTYTADGSALMFGSEGTRSGVVRVEVEGGGKPGSGQEQGKPSGSGSPAEGGAGAGRDQGEENGKGSMGLGAVIIVGVAALWFALKRKRGQG</sequence>
<organism evidence="3 4">
    <name type="scientific">Streptomyces microflavus</name>
    <name type="common">Streptomyces lipmanii</name>
    <dbReference type="NCBI Taxonomy" id="1919"/>
    <lineage>
        <taxon>Bacteria</taxon>
        <taxon>Bacillati</taxon>
        <taxon>Actinomycetota</taxon>
        <taxon>Actinomycetes</taxon>
        <taxon>Kitasatosporales</taxon>
        <taxon>Streptomycetaceae</taxon>
        <taxon>Streptomyces</taxon>
    </lineage>
</organism>
<comment type="caution">
    <text evidence="3">The sequence shown here is derived from an EMBL/GenBank/DDBJ whole genome shotgun (WGS) entry which is preliminary data.</text>
</comment>
<dbReference type="Proteomes" id="UP000498740">
    <property type="component" value="Unassembled WGS sequence"/>
</dbReference>
<feature type="transmembrane region" description="Helical" evidence="2">
    <location>
        <begin position="367"/>
        <end position="385"/>
    </location>
</feature>
<feature type="transmembrane region" description="Helical" evidence="2">
    <location>
        <begin position="60"/>
        <end position="79"/>
    </location>
</feature>
<evidence type="ECO:0000313" key="4">
    <source>
        <dbReference type="Proteomes" id="UP000498740"/>
    </source>
</evidence>
<dbReference type="AlphaFoldDB" id="A0A7J0CUG4"/>
<reference evidence="3 4" key="1">
    <citation type="submission" date="2020-05" db="EMBL/GenBank/DDBJ databases">
        <title>Whole genome shotgun sequence of Streptomyces microflavus NBRC 13062.</title>
        <authorList>
            <person name="Komaki H."/>
            <person name="Tamura T."/>
        </authorList>
    </citation>
    <scope>NUCLEOTIDE SEQUENCE [LARGE SCALE GENOMIC DNA]</scope>
    <source>
        <strain evidence="3 4">NBRC 13062</strain>
    </source>
</reference>
<feature type="region of interest" description="Disordered" evidence="1">
    <location>
        <begin position="327"/>
        <end position="364"/>
    </location>
</feature>
<dbReference type="SUPFAM" id="SSF75011">
    <property type="entry name" value="3-carboxy-cis,cis-mucoante lactonizing enzyme"/>
    <property type="match status" value="1"/>
</dbReference>